<gene>
    <name evidence="2" type="ordered locus">PSMK_04550</name>
</gene>
<evidence type="ECO:0000256" key="1">
    <source>
        <dbReference type="SAM" id="MobiDB-lite"/>
    </source>
</evidence>
<dbReference type="HOGENOM" id="CLU_2181446_0_0_0"/>
<feature type="region of interest" description="Disordered" evidence="1">
    <location>
        <begin position="1"/>
        <end position="53"/>
    </location>
</feature>
<accession>I0IBH6</accession>
<feature type="region of interest" description="Disordered" evidence="1">
    <location>
        <begin position="65"/>
        <end position="109"/>
    </location>
</feature>
<dbReference type="KEGG" id="phm:PSMK_04550"/>
<keyword evidence="3" id="KW-1185">Reference proteome</keyword>
<dbReference type="AlphaFoldDB" id="I0IBH6"/>
<sequence>MDEPPAHRWLIDSVDVEADRNRGSPRPRPGGVPASRRPRAPQTHIHGVDEPPAHRWLIDSVDVEADCNRSSPRPRPGGFPASRPPKPLSRHIHGVDEPPATGASSTPSM</sequence>
<organism evidence="2 3">
    <name type="scientific">Phycisphaera mikurensis (strain NBRC 102666 / KCTC 22515 / FYK2301M01)</name>
    <dbReference type="NCBI Taxonomy" id="1142394"/>
    <lineage>
        <taxon>Bacteria</taxon>
        <taxon>Pseudomonadati</taxon>
        <taxon>Planctomycetota</taxon>
        <taxon>Phycisphaerae</taxon>
        <taxon>Phycisphaerales</taxon>
        <taxon>Phycisphaeraceae</taxon>
        <taxon>Phycisphaera</taxon>
    </lineage>
</organism>
<dbReference type="EMBL" id="AP012338">
    <property type="protein sequence ID" value="BAM02614.1"/>
    <property type="molecule type" value="Genomic_DNA"/>
</dbReference>
<dbReference type="Proteomes" id="UP000007881">
    <property type="component" value="Chromosome"/>
</dbReference>
<evidence type="ECO:0000313" key="2">
    <source>
        <dbReference type="EMBL" id="BAM02614.1"/>
    </source>
</evidence>
<feature type="compositionally biased region" description="Basic and acidic residues" evidence="1">
    <location>
        <begin position="1"/>
        <end position="10"/>
    </location>
</feature>
<protein>
    <submittedName>
        <fullName evidence="2">Uncharacterized protein</fullName>
    </submittedName>
</protein>
<name>I0IBH6_PHYMF</name>
<feature type="compositionally biased region" description="Pro residues" evidence="1">
    <location>
        <begin position="73"/>
        <end position="87"/>
    </location>
</feature>
<reference evidence="2 3" key="1">
    <citation type="submission" date="2012-02" db="EMBL/GenBank/DDBJ databases">
        <title>Complete genome sequence of Phycisphaera mikurensis NBRC 102666.</title>
        <authorList>
            <person name="Ankai A."/>
            <person name="Hosoyama A."/>
            <person name="Terui Y."/>
            <person name="Sekine M."/>
            <person name="Fukai R."/>
            <person name="Kato Y."/>
            <person name="Nakamura S."/>
            <person name="Yamada-Narita S."/>
            <person name="Kawakoshi A."/>
            <person name="Fukunaga Y."/>
            <person name="Yamazaki S."/>
            <person name="Fujita N."/>
        </authorList>
    </citation>
    <scope>NUCLEOTIDE SEQUENCE [LARGE SCALE GENOMIC DNA]</scope>
    <source>
        <strain evidence="3">NBRC 102666 / KCTC 22515 / FYK2301M01</strain>
    </source>
</reference>
<proteinExistence type="predicted"/>
<evidence type="ECO:0000313" key="3">
    <source>
        <dbReference type="Proteomes" id="UP000007881"/>
    </source>
</evidence>